<dbReference type="GO" id="GO:0009448">
    <property type="term" value="P:gamma-aminobutyric acid metabolic process"/>
    <property type="evidence" value="ECO:0007669"/>
    <property type="project" value="InterPro"/>
</dbReference>
<evidence type="ECO:0000256" key="2">
    <source>
        <dbReference type="ARBA" id="ARBA00008954"/>
    </source>
</evidence>
<dbReference type="PIRSF" id="PIRSF000521">
    <property type="entry name" value="Transaminase_4ab_Lys_Orn"/>
    <property type="match status" value="1"/>
</dbReference>
<dbReference type="AlphaFoldDB" id="A0A6I4UP07"/>
<dbReference type="InterPro" id="IPR049704">
    <property type="entry name" value="Aminotrans_3_PPA_site"/>
</dbReference>
<evidence type="ECO:0000256" key="4">
    <source>
        <dbReference type="ARBA" id="ARBA00022679"/>
    </source>
</evidence>
<sequence>MTSNSELWARREAAVPRGVASMHQRFFERGDNALAYDAEGTRYVDFATGIAVCNTGHGNRQIVDAVKDQLDRFSHCSFQVTPYESYIALAEQLNARAPIEGDAKTIFFTTGAEALENAVKIARAATGRRGIVTFQGGYHGRTLLTLAMTGKVTPYKARFGPMPGDIFHTRFPIPYHGFSDEQAIESLQALFASAIEPSAVAAIVLEPVLGEGGFYTGSYAFFRALREICDQHGILLIADEVQSGFARTGEMFAMDWVARENGVKPDLMTVAKAMAGGFPISGVIGRADLMDAPDPGGLGGTYGGSPLGCVAGLEVLDIIDREGLCARAREIGETIKRRLRTLKQGGMDFIGDVRGPGAMIALELVHDGDPGRPNPEMTRRIVMEGAEEGLLLLSCGLRGNVLRFLPALTMPADVLDEGLERLEKVLTRLG</sequence>
<dbReference type="GO" id="GO:0030170">
    <property type="term" value="F:pyridoxal phosphate binding"/>
    <property type="evidence" value="ECO:0007669"/>
    <property type="project" value="InterPro"/>
</dbReference>
<reference evidence="7 8" key="1">
    <citation type="submission" date="2019-12" db="EMBL/GenBank/DDBJ databases">
        <title>Genomic-based taxomic classification of the family Erythrobacteraceae.</title>
        <authorList>
            <person name="Xu L."/>
        </authorList>
    </citation>
    <scope>NUCLEOTIDE SEQUENCE [LARGE SCALE GENOMIC DNA]</scope>
    <source>
        <strain evidence="7 8">MCCC 1K02066</strain>
    </source>
</reference>
<comment type="caution">
    <text evidence="7">The sequence shown here is derived from an EMBL/GenBank/DDBJ whole genome shotgun (WGS) entry which is preliminary data.</text>
</comment>
<proteinExistence type="inferred from homology"/>
<evidence type="ECO:0000256" key="1">
    <source>
        <dbReference type="ARBA" id="ARBA00001933"/>
    </source>
</evidence>
<dbReference type="Proteomes" id="UP000469159">
    <property type="component" value="Unassembled WGS sequence"/>
</dbReference>
<evidence type="ECO:0000313" key="8">
    <source>
        <dbReference type="Proteomes" id="UP000469159"/>
    </source>
</evidence>
<dbReference type="InterPro" id="IPR005814">
    <property type="entry name" value="Aminotrans_3"/>
</dbReference>
<dbReference type="PROSITE" id="PS00600">
    <property type="entry name" value="AA_TRANSFER_CLASS_3"/>
    <property type="match status" value="1"/>
</dbReference>
<dbReference type="PANTHER" id="PTHR11986">
    <property type="entry name" value="AMINOTRANSFERASE CLASS III"/>
    <property type="match status" value="1"/>
</dbReference>
<dbReference type="InterPro" id="IPR015422">
    <property type="entry name" value="PyrdxlP-dep_Trfase_small"/>
</dbReference>
<organism evidence="7 8">
    <name type="scientific">Croceibacterium soli</name>
    <dbReference type="NCBI Taxonomy" id="1739690"/>
    <lineage>
        <taxon>Bacteria</taxon>
        <taxon>Pseudomonadati</taxon>
        <taxon>Pseudomonadota</taxon>
        <taxon>Alphaproteobacteria</taxon>
        <taxon>Sphingomonadales</taxon>
        <taxon>Erythrobacteraceae</taxon>
        <taxon>Croceibacterium</taxon>
    </lineage>
</organism>
<dbReference type="OrthoDB" id="9801834at2"/>
<comment type="similarity">
    <text evidence="2 6">Belongs to the class-III pyridoxal-phosphate-dependent aminotransferase family.</text>
</comment>
<gene>
    <name evidence="7" type="primary">gabT</name>
    <name evidence="7" type="ORF">GRI75_03480</name>
</gene>
<dbReference type="PANTHER" id="PTHR11986:SF58">
    <property type="entry name" value="LEUCINE_METHIONINE RACEMASE"/>
    <property type="match status" value="1"/>
</dbReference>
<dbReference type="NCBIfam" id="TIGR00700">
    <property type="entry name" value="GABAtrnsam"/>
    <property type="match status" value="1"/>
</dbReference>
<keyword evidence="5 6" id="KW-0663">Pyridoxal phosphate</keyword>
<dbReference type="EC" id="2.6.1.19" evidence="7"/>
<evidence type="ECO:0000313" key="7">
    <source>
        <dbReference type="EMBL" id="MXP40710.1"/>
    </source>
</evidence>
<dbReference type="SUPFAM" id="SSF53383">
    <property type="entry name" value="PLP-dependent transferases"/>
    <property type="match status" value="1"/>
</dbReference>
<dbReference type="CDD" id="cd00610">
    <property type="entry name" value="OAT_like"/>
    <property type="match status" value="1"/>
</dbReference>
<evidence type="ECO:0000256" key="3">
    <source>
        <dbReference type="ARBA" id="ARBA00022576"/>
    </source>
</evidence>
<dbReference type="EMBL" id="WTYK01000002">
    <property type="protein sequence ID" value="MXP40710.1"/>
    <property type="molecule type" value="Genomic_DNA"/>
</dbReference>
<dbReference type="FunFam" id="3.40.640.10:FF:000013">
    <property type="entry name" value="4-aminobutyrate aminotransferase"/>
    <property type="match status" value="1"/>
</dbReference>
<keyword evidence="8" id="KW-1185">Reference proteome</keyword>
<name>A0A6I4UP07_9SPHN</name>
<evidence type="ECO:0000256" key="5">
    <source>
        <dbReference type="ARBA" id="ARBA00022898"/>
    </source>
</evidence>
<dbReference type="GO" id="GO:0034386">
    <property type="term" value="F:4-aminobutyrate:2-oxoglutarate transaminase activity"/>
    <property type="evidence" value="ECO:0007669"/>
    <property type="project" value="UniProtKB-EC"/>
</dbReference>
<dbReference type="InterPro" id="IPR015424">
    <property type="entry name" value="PyrdxlP-dep_Trfase"/>
</dbReference>
<dbReference type="RefSeq" id="WP_160745579.1">
    <property type="nucleotide sequence ID" value="NZ_WTYK01000002.1"/>
</dbReference>
<evidence type="ECO:0000256" key="6">
    <source>
        <dbReference type="RuleBase" id="RU003560"/>
    </source>
</evidence>
<protein>
    <submittedName>
        <fullName evidence="7">4-aminobutyrate--2-oxoglutarate transaminase</fullName>
        <ecNumber evidence="7">2.6.1.19</ecNumber>
    </submittedName>
</protein>
<keyword evidence="4 7" id="KW-0808">Transferase</keyword>
<comment type="cofactor">
    <cofactor evidence="1">
        <name>pyridoxal 5'-phosphate</name>
        <dbReference type="ChEBI" id="CHEBI:597326"/>
    </cofactor>
</comment>
<dbReference type="GO" id="GO:0042802">
    <property type="term" value="F:identical protein binding"/>
    <property type="evidence" value="ECO:0007669"/>
    <property type="project" value="TreeGrafter"/>
</dbReference>
<dbReference type="Gene3D" id="3.40.640.10">
    <property type="entry name" value="Type I PLP-dependent aspartate aminotransferase-like (Major domain)"/>
    <property type="match status" value="1"/>
</dbReference>
<keyword evidence="3 7" id="KW-0032">Aminotransferase</keyword>
<dbReference type="InterPro" id="IPR050103">
    <property type="entry name" value="Class-III_PLP-dep_AT"/>
</dbReference>
<dbReference type="InterPro" id="IPR004632">
    <property type="entry name" value="4NH2But_aminotransferase_bac"/>
</dbReference>
<accession>A0A6I4UP07</accession>
<dbReference type="InterPro" id="IPR015421">
    <property type="entry name" value="PyrdxlP-dep_Trfase_major"/>
</dbReference>
<dbReference type="Pfam" id="PF00202">
    <property type="entry name" value="Aminotran_3"/>
    <property type="match status" value="1"/>
</dbReference>
<dbReference type="Gene3D" id="3.90.1150.10">
    <property type="entry name" value="Aspartate Aminotransferase, domain 1"/>
    <property type="match status" value="1"/>
</dbReference>